<dbReference type="EMBL" id="PFAT01000037">
    <property type="protein sequence ID" value="PIR92198.1"/>
    <property type="molecule type" value="Genomic_DNA"/>
</dbReference>
<name>A0A2H0UZE4_9BACT</name>
<evidence type="ECO:0000313" key="2">
    <source>
        <dbReference type="Proteomes" id="UP000228510"/>
    </source>
</evidence>
<reference evidence="2" key="1">
    <citation type="submission" date="2017-09" db="EMBL/GenBank/DDBJ databases">
        <title>Depth-based differentiation of microbial function through sediment-hosted aquifers and enrichment of novel symbionts in the deep terrestrial subsurface.</title>
        <authorList>
            <person name="Probst A.J."/>
            <person name="Ladd B."/>
            <person name="Jarett J.K."/>
            <person name="Geller-Mcgrath D.E."/>
            <person name="Sieber C.M.K."/>
            <person name="Emerson J.B."/>
            <person name="Anantharaman K."/>
            <person name="Thomas B.C."/>
            <person name="Malmstrom R."/>
            <person name="Stieglmeier M."/>
            <person name="Klingl A."/>
            <person name="Woyke T."/>
            <person name="Ryan C.M."/>
            <person name="Banfield J.F."/>
        </authorList>
    </citation>
    <scope>NUCLEOTIDE SEQUENCE [LARGE SCALE GENOMIC DNA]</scope>
</reference>
<organism evidence="1 2">
    <name type="scientific">Candidatus Falkowbacteria bacterium CG10_big_fil_rev_8_21_14_0_10_44_15</name>
    <dbReference type="NCBI Taxonomy" id="1974569"/>
    <lineage>
        <taxon>Bacteria</taxon>
        <taxon>Candidatus Falkowiibacteriota</taxon>
    </lineage>
</organism>
<evidence type="ECO:0000313" key="1">
    <source>
        <dbReference type="EMBL" id="PIR92198.1"/>
    </source>
</evidence>
<comment type="caution">
    <text evidence="1">The sequence shown here is derived from an EMBL/GenBank/DDBJ whole genome shotgun (WGS) entry which is preliminary data.</text>
</comment>
<gene>
    <name evidence="1" type="ORF">COU01_03125</name>
</gene>
<dbReference type="Proteomes" id="UP000228510">
    <property type="component" value="Unassembled WGS sequence"/>
</dbReference>
<accession>A0A2H0UZE4</accession>
<protein>
    <submittedName>
        <fullName evidence="1">Uncharacterized protein</fullName>
    </submittedName>
</protein>
<dbReference type="AlphaFoldDB" id="A0A2H0UZE4"/>
<sequence length="83" mass="9662">MTKPWWEVKGHDNLSDEECHLFWCSRKEEAFRMGRQKFKEIKATQPGRDTGGPADQHSIQDTVFVISPDGEKFPVLIEESHFN</sequence>
<proteinExistence type="predicted"/>